<dbReference type="Gene3D" id="3.40.50.720">
    <property type="entry name" value="NAD(P)-binding Rossmann-like Domain"/>
    <property type="match status" value="1"/>
</dbReference>
<dbReference type="InterPro" id="IPR036291">
    <property type="entry name" value="NAD(P)-bd_dom_sf"/>
</dbReference>
<dbReference type="EMBL" id="CP042806">
    <property type="protein sequence ID" value="QEE27459.1"/>
    <property type="molecule type" value="Genomic_DNA"/>
</dbReference>
<dbReference type="Pfam" id="PF13561">
    <property type="entry name" value="adh_short_C2"/>
    <property type="match status" value="1"/>
</dbReference>
<dbReference type="PANTHER" id="PTHR42760:SF115">
    <property type="entry name" value="3-OXOACYL-[ACYL-CARRIER-PROTEIN] REDUCTASE FABG"/>
    <property type="match status" value="1"/>
</dbReference>
<dbReference type="InterPro" id="IPR002347">
    <property type="entry name" value="SDR_fam"/>
</dbReference>
<keyword evidence="2" id="KW-0560">Oxidoreductase</keyword>
<accession>A0A5B9E6M3</accession>
<evidence type="ECO:0000313" key="4">
    <source>
        <dbReference type="EMBL" id="QEE27459.1"/>
    </source>
</evidence>
<reference evidence="4 5" key="1">
    <citation type="submission" date="2019-08" db="EMBL/GenBank/DDBJ databases">
        <title>Complete genome sequence of Terriglobus albidus strain ORNL.</title>
        <authorList>
            <person name="Podar M."/>
        </authorList>
    </citation>
    <scope>NUCLEOTIDE SEQUENCE [LARGE SCALE GENOMIC DNA]</scope>
    <source>
        <strain evidence="4 5">ORNL</strain>
    </source>
</reference>
<dbReference type="PRINTS" id="PR00081">
    <property type="entry name" value="GDHRDH"/>
</dbReference>
<dbReference type="RefSeq" id="WP_147646650.1">
    <property type="nucleotide sequence ID" value="NZ_CP042806.1"/>
</dbReference>
<protein>
    <submittedName>
        <fullName evidence="4">SDR family oxidoreductase</fullName>
    </submittedName>
</protein>
<keyword evidence="5" id="KW-1185">Reference proteome</keyword>
<name>A0A5B9E6M3_9BACT</name>
<gene>
    <name evidence="4" type="ORF">FTW19_05205</name>
</gene>
<dbReference type="SUPFAM" id="SSF51735">
    <property type="entry name" value="NAD(P)-binding Rossmann-fold domains"/>
    <property type="match status" value="1"/>
</dbReference>
<dbReference type="PANTHER" id="PTHR42760">
    <property type="entry name" value="SHORT-CHAIN DEHYDROGENASES/REDUCTASES FAMILY MEMBER"/>
    <property type="match status" value="1"/>
</dbReference>
<dbReference type="PROSITE" id="PS00061">
    <property type="entry name" value="ADH_SHORT"/>
    <property type="match status" value="1"/>
</dbReference>
<sequence>MNLSGMTAVVVGGTSGIGKALALGLARHGANIVATSRSQQSVNEIAHELQALGARHLAIASDVASRDSLGALRDAVLAEFGSVEILVNSAGMTKRLPTLEVDDELWNQILDVNLTGTLRACQVFGKVMLEQRFGRIINIASLASFAAFLEVAPYGASKAAVAALTQSLAVEWSRSGVTVNAIAPGIFPTALNRKIIDSPRGQELLMRTPMARFGEAEELVSTAVYLAARETTFTTGQIIAVDGGFLASGVNQ</sequence>
<organism evidence="4 5">
    <name type="scientific">Terriglobus albidus</name>
    <dbReference type="NCBI Taxonomy" id="1592106"/>
    <lineage>
        <taxon>Bacteria</taxon>
        <taxon>Pseudomonadati</taxon>
        <taxon>Acidobacteriota</taxon>
        <taxon>Terriglobia</taxon>
        <taxon>Terriglobales</taxon>
        <taxon>Acidobacteriaceae</taxon>
        <taxon>Terriglobus</taxon>
    </lineage>
</organism>
<dbReference type="InterPro" id="IPR057326">
    <property type="entry name" value="KR_dom"/>
</dbReference>
<evidence type="ECO:0000256" key="1">
    <source>
        <dbReference type="ARBA" id="ARBA00006484"/>
    </source>
</evidence>
<dbReference type="KEGG" id="talb:FTW19_05205"/>
<dbReference type="OrthoDB" id="9803333at2"/>
<dbReference type="InterPro" id="IPR020904">
    <property type="entry name" value="Sc_DH/Rdtase_CS"/>
</dbReference>
<dbReference type="GO" id="GO:0016616">
    <property type="term" value="F:oxidoreductase activity, acting on the CH-OH group of donors, NAD or NADP as acceptor"/>
    <property type="evidence" value="ECO:0007669"/>
    <property type="project" value="UniProtKB-ARBA"/>
</dbReference>
<proteinExistence type="inferred from homology"/>
<evidence type="ECO:0000256" key="2">
    <source>
        <dbReference type="ARBA" id="ARBA00023002"/>
    </source>
</evidence>
<evidence type="ECO:0000259" key="3">
    <source>
        <dbReference type="SMART" id="SM00822"/>
    </source>
</evidence>
<evidence type="ECO:0000313" key="5">
    <source>
        <dbReference type="Proteomes" id="UP000321820"/>
    </source>
</evidence>
<dbReference type="AlphaFoldDB" id="A0A5B9E6M3"/>
<comment type="similarity">
    <text evidence="1">Belongs to the short-chain dehydrogenases/reductases (SDR) family.</text>
</comment>
<dbReference type="SMART" id="SM00822">
    <property type="entry name" value="PKS_KR"/>
    <property type="match status" value="1"/>
</dbReference>
<dbReference type="FunFam" id="3.40.50.720:FF:000084">
    <property type="entry name" value="Short-chain dehydrogenase reductase"/>
    <property type="match status" value="1"/>
</dbReference>
<dbReference type="PRINTS" id="PR00080">
    <property type="entry name" value="SDRFAMILY"/>
</dbReference>
<feature type="domain" description="Ketoreductase" evidence="3">
    <location>
        <begin position="6"/>
        <end position="185"/>
    </location>
</feature>
<dbReference type="Proteomes" id="UP000321820">
    <property type="component" value="Chromosome"/>
</dbReference>